<name>A0A383WK87_TETOB</name>
<sequence>MTVADAEQREQQRSELLVRKGRPNIYPSAAMRRRDAAAEQLHGRYIVRRFTDPSTGRMRRYWGRLQYRGPLARPVYFTAVYEDGDSQGLSVRQVRPLLQPAGQQPPAGISIPDVPADPVAAAAVASAAGNSMMQWLQQHRAAAASSSVTATAMPVSAADVQQLVNAVDFSSVEAVVGPAGPRQQQLAQQLPPLISRPWQYKVPAHSAYALVLAPAPDTLLGALVAAISQQPPLLLCYAATAALPISIGRLLQQQRPLGRAAAIRGAEGLWVVMACGTQPLAAWLQPNYQHILH</sequence>
<dbReference type="EMBL" id="FNXT01001291">
    <property type="protein sequence ID" value="SZX77663.1"/>
    <property type="molecule type" value="Genomic_DNA"/>
</dbReference>
<evidence type="ECO:0000313" key="2">
    <source>
        <dbReference type="Proteomes" id="UP000256970"/>
    </source>
</evidence>
<gene>
    <name evidence="1" type="ORF">BQ4739_LOCUS18013</name>
</gene>
<keyword evidence="2" id="KW-1185">Reference proteome</keyword>
<dbReference type="Proteomes" id="UP000256970">
    <property type="component" value="Unassembled WGS sequence"/>
</dbReference>
<protein>
    <submittedName>
        <fullName evidence="1">Uncharacterized protein</fullName>
    </submittedName>
</protein>
<proteinExistence type="predicted"/>
<evidence type="ECO:0000313" key="1">
    <source>
        <dbReference type="EMBL" id="SZX77663.1"/>
    </source>
</evidence>
<dbReference type="AlphaFoldDB" id="A0A383WK87"/>
<accession>A0A383WK87</accession>
<reference evidence="1 2" key="1">
    <citation type="submission" date="2016-10" db="EMBL/GenBank/DDBJ databases">
        <authorList>
            <person name="Cai Z."/>
        </authorList>
    </citation>
    <scope>NUCLEOTIDE SEQUENCE [LARGE SCALE GENOMIC DNA]</scope>
</reference>
<organism evidence="1 2">
    <name type="scientific">Tetradesmus obliquus</name>
    <name type="common">Green alga</name>
    <name type="synonym">Acutodesmus obliquus</name>
    <dbReference type="NCBI Taxonomy" id="3088"/>
    <lineage>
        <taxon>Eukaryota</taxon>
        <taxon>Viridiplantae</taxon>
        <taxon>Chlorophyta</taxon>
        <taxon>core chlorophytes</taxon>
        <taxon>Chlorophyceae</taxon>
        <taxon>CS clade</taxon>
        <taxon>Sphaeropleales</taxon>
        <taxon>Scenedesmaceae</taxon>
        <taxon>Tetradesmus</taxon>
    </lineage>
</organism>